<reference evidence="2 3" key="1">
    <citation type="submission" date="2014-03" db="EMBL/GenBank/DDBJ databases">
        <title>The draft genome sequence of Marivita geojedonensis KCTC 23882.</title>
        <authorList>
            <person name="Lai Q."/>
            <person name="Shao Z."/>
        </authorList>
    </citation>
    <scope>NUCLEOTIDE SEQUENCE [LARGE SCALE GENOMIC DNA]</scope>
    <source>
        <strain evidence="2 3">DPG-138</strain>
    </source>
</reference>
<organism evidence="2 3">
    <name type="scientific">Marivita geojedonensis</name>
    <dbReference type="NCBI Taxonomy" id="1123756"/>
    <lineage>
        <taxon>Bacteria</taxon>
        <taxon>Pseudomonadati</taxon>
        <taxon>Pseudomonadota</taxon>
        <taxon>Alphaproteobacteria</taxon>
        <taxon>Rhodobacterales</taxon>
        <taxon>Roseobacteraceae</taxon>
        <taxon>Marivita</taxon>
    </lineage>
</organism>
<evidence type="ECO:0000313" key="2">
    <source>
        <dbReference type="EMBL" id="OSQ44674.1"/>
    </source>
</evidence>
<accession>A0A1X4ND32</accession>
<dbReference type="Proteomes" id="UP000193926">
    <property type="component" value="Unassembled WGS sequence"/>
</dbReference>
<gene>
    <name evidence="2" type="ORF">MGEO_18830</name>
</gene>
<dbReference type="STRING" id="1123756.MGEO_18830"/>
<keyword evidence="2" id="KW-0378">Hydrolase</keyword>
<dbReference type="CDD" id="cd00085">
    <property type="entry name" value="HNHc"/>
    <property type="match status" value="1"/>
</dbReference>
<dbReference type="InterPro" id="IPR002711">
    <property type="entry name" value="HNH"/>
</dbReference>
<feature type="domain" description="HNH nuclease" evidence="1">
    <location>
        <begin position="21"/>
        <end position="73"/>
    </location>
</feature>
<protein>
    <submittedName>
        <fullName evidence="2">Endonuclease</fullName>
    </submittedName>
</protein>
<dbReference type="InterPro" id="IPR003615">
    <property type="entry name" value="HNH_nuc"/>
</dbReference>
<comment type="caution">
    <text evidence="2">The sequence shown here is derived from an EMBL/GenBank/DDBJ whole genome shotgun (WGS) entry which is preliminary data.</text>
</comment>
<proteinExistence type="predicted"/>
<dbReference type="EMBL" id="JFKC01000029">
    <property type="protein sequence ID" value="OSQ44674.1"/>
    <property type="molecule type" value="Genomic_DNA"/>
</dbReference>
<dbReference type="GO" id="GO:0003676">
    <property type="term" value="F:nucleic acid binding"/>
    <property type="evidence" value="ECO:0007669"/>
    <property type="project" value="InterPro"/>
</dbReference>
<dbReference type="Pfam" id="PF01844">
    <property type="entry name" value="HNH"/>
    <property type="match status" value="1"/>
</dbReference>
<keyword evidence="2" id="KW-0540">Nuclease</keyword>
<dbReference type="GO" id="GO:0004519">
    <property type="term" value="F:endonuclease activity"/>
    <property type="evidence" value="ECO:0007669"/>
    <property type="project" value="UniProtKB-KW"/>
</dbReference>
<dbReference type="Gene3D" id="1.10.30.50">
    <property type="match status" value="1"/>
</dbReference>
<dbReference type="SMART" id="SM00507">
    <property type="entry name" value="HNHc"/>
    <property type="match status" value="1"/>
</dbReference>
<evidence type="ECO:0000259" key="1">
    <source>
        <dbReference type="SMART" id="SM00507"/>
    </source>
</evidence>
<keyword evidence="2" id="KW-0255">Endonuclease</keyword>
<dbReference type="GO" id="GO:0008270">
    <property type="term" value="F:zinc ion binding"/>
    <property type="evidence" value="ECO:0007669"/>
    <property type="project" value="InterPro"/>
</dbReference>
<name>A0A1X4ND32_9RHOB</name>
<evidence type="ECO:0000313" key="3">
    <source>
        <dbReference type="Proteomes" id="UP000193926"/>
    </source>
</evidence>
<dbReference type="AlphaFoldDB" id="A0A1X4ND32"/>
<sequence length="113" mass="13219">MGLKEYKRHSAKVTRTRRWKALRQEALRRDGFACVQCGARGRLEVDHIKPVRTHPELSFTLENLACLCPGCHSRKTRIEIGLGQPDPKREAWKRLLREMQRSVEQRETKCLNP</sequence>
<keyword evidence="3" id="KW-1185">Reference proteome</keyword>
<dbReference type="OrthoDB" id="5292295at2"/>
<dbReference type="RefSeq" id="WP_085641303.1">
    <property type="nucleotide sequence ID" value="NZ_JFKC01000029.1"/>
</dbReference>